<proteinExistence type="predicted"/>
<evidence type="ECO:0000256" key="3">
    <source>
        <dbReference type="ARBA" id="ARBA00022723"/>
    </source>
</evidence>
<dbReference type="PROSITE" id="PS51379">
    <property type="entry name" value="4FE4S_FER_2"/>
    <property type="match status" value="1"/>
</dbReference>
<keyword evidence="4" id="KW-0677">Repeat</keyword>
<dbReference type="Gene3D" id="3.30.70.20">
    <property type="match status" value="2"/>
</dbReference>
<dbReference type="PANTHER" id="PTHR43545">
    <property type="entry name" value="FORMATE DEHYDROGENASE, NITRATE-INDUCIBLE, IRON-SULFUR SUBUNIT"/>
    <property type="match status" value="1"/>
</dbReference>
<keyword evidence="3" id="KW-0479">Metal-binding</keyword>
<comment type="subcellular location">
    <subcellularLocation>
        <location evidence="1">Cell envelope</location>
    </subcellularLocation>
</comment>
<dbReference type="EMBL" id="UPXX01000031">
    <property type="protein sequence ID" value="VBB46057.1"/>
    <property type="molecule type" value="Genomic_DNA"/>
</dbReference>
<dbReference type="Pfam" id="PF13247">
    <property type="entry name" value="Fer4_11"/>
    <property type="match status" value="1"/>
</dbReference>
<evidence type="ECO:0000259" key="7">
    <source>
        <dbReference type="PROSITE" id="PS51379"/>
    </source>
</evidence>
<dbReference type="GO" id="GO:0030313">
    <property type="term" value="C:cell envelope"/>
    <property type="evidence" value="ECO:0007669"/>
    <property type="project" value="UniProtKB-SubCell"/>
</dbReference>
<dbReference type="Pfam" id="PF12797">
    <property type="entry name" value="Fer4_2"/>
    <property type="match status" value="1"/>
</dbReference>
<dbReference type="InterPro" id="IPR051555">
    <property type="entry name" value="FDH_Electron_Transfer_Unit"/>
</dbReference>
<keyword evidence="6" id="KW-0411">Iron-sulfur</keyword>
<organism evidence="8">
    <name type="scientific">Uncultured Desulfatiglans sp</name>
    <dbReference type="NCBI Taxonomy" id="1748965"/>
    <lineage>
        <taxon>Bacteria</taxon>
        <taxon>Pseudomonadati</taxon>
        <taxon>Thermodesulfobacteriota</taxon>
        <taxon>Desulfobacteria</taxon>
        <taxon>Desulfatiglandales</taxon>
        <taxon>Desulfatiglandaceae</taxon>
        <taxon>Desulfatiglans</taxon>
        <taxon>environmental samples</taxon>
    </lineage>
</organism>
<sequence>MDGKAMLIDTTRCTGCRACQVACKSWNRNGADRSSNRGGHQNPADLDGQTFKLVRFKERPAEAPDSTPAWYFFSDQCRHCLSPDCKDAIEGYVSGGVIQDSETGAVVYTEKARQAAFQDVRDVCPYDIPRRTADGRIVKCTFCIDRISNGLLPVCAAACPTGAIRFGDRDEILRLGHARVDALKPACPKTRLLDEDYVRVIFLVVDDPQRYHENAVARVNHGLTRSLALRRILRSLLS</sequence>
<evidence type="ECO:0000256" key="1">
    <source>
        <dbReference type="ARBA" id="ARBA00004196"/>
    </source>
</evidence>
<gene>
    <name evidence="8" type="primary">fdhB</name>
    <name evidence="8" type="ORF">TRIP_B40005</name>
</gene>
<dbReference type="GO" id="GO:0046872">
    <property type="term" value="F:metal ion binding"/>
    <property type="evidence" value="ECO:0007669"/>
    <property type="project" value="UniProtKB-KW"/>
</dbReference>
<evidence type="ECO:0000256" key="2">
    <source>
        <dbReference type="ARBA" id="ARBA00022485"/>
    </source>
</evidence>
<reference evidence="8" key="1">
    <citation type="submission" date="2018-07" db="EMBL/GenBank/DDBJ databases">
        <authorList>
            <consortium name="Genoscope - CEA"/>
            <person name="William W."/>
        </authorList>
    </citation>
    <scope>NUCLEOTIDE SEQUENCE</scope>
    <source>
        <strain evidence="8">IK1</strain>
    </source>
</reference>
<evidence type="ECO:0000256" key="5">
    <source>
        <dbReference type="ARBA" id="ARBA00023004"/>
    </source>
</evidence>
<feature type="domain" description="4Fe-4S ferredoxin-type" evidence="7">
    <location>
        <begin position="4"/>
        <end position="34"/>
    </location>
</feature>
<evidence type="ECO:0000313" key="8">
    <source>
        <dbReference type="EMBL" id="VBB46057.1"/>
    </source>
</evidence>
<evidence type="ECO:0000256" key="6">
    <source>
        <dbReference type="ARBA" id="ARBA00023014"/>
    </source>
</evidence>
<dbReference type="GO" id="GO:0051539">
    <property type="term" value="F:4 iron, 4 sulfur cluster binding"/>
    <property type="evidence" value="ECO:0007669"/>
    <property type="project" value="UniProtKB-KW"/>
</dbReference>
<dbReference type="InterPro" id="IPR017896">
    <property type="entry name" value="4Fe4S_Fe-S-bd"/>
</dbReference>
<keyword evidence="5" id="KW-0408">Iron</keyword>
<protein>
    <submittedName>
        <fullName evidence="8">Formate dehydrogenase subunit beta</fullName>
    </submittedName>
</protein>
<name>A0A653ADH4_UNCDX</name>
<evidence type="ECO:0000256" key="4">
    <source>
        <dbReference type="ARBA" id="ARBA00022737"/>
    </source>
</evidence>
<dbReference type="AlphaFoldDB" id="A0A653ADH4"/>
<keyword evidence="2" id="KW-0004">4Fe-4S</keyword>
<dbReference type="SUPFAM" id="SSF54862">
    <property type="entry name" value="4Fe-4S ferredoxins"/>
    <property type="match status" value="1"/>
</dbReference>
<dbReference type="PANTHER" id="PTHR43545:SF6">
    <property type="entry name" value="FORMATE DEHYDROGENASE, NITRATE-INDUCIBLE, IRON-SULFUR SUBUNIT"/>
    <property type="match status" value="1"/>
</dbReference>
<accession>A0A653ADH4</accession>